<reference evidence="5 6" key="1">
    <citation type="submission" date="2017-11" db="EMBL/GenBank/DDBJ databases">
        <title>Evolution of Phototrophy in the Chloroflexi Phylum Driven by Horizontal Gene Transfer.</title>
        <authorList>
            <person name="Ward L.M."/>
            <person name="Hemp J."/>
            <person name="Shih P.M."/>
            <person name="Mcglynn S.E."/>
            <person name="Fischer W."/>
        </authorList>
    </citation>
    <scope>NUCLEOTIDE SEQUENCE [LARGE SCALE GENOMIC DNA]</scope>
    <source>
        <strain evidence="5">CP2_2F</strain>
    </source>
</reference>
<gene>
    <name evidence="5" type="ORF">CUN51_02595</name>
</gene>
<dbReference type="EMBL" id="PGTK01000002">
    <property type="protein sequence ID" value="PJF31850.1"/>
    <property type="molecule type" value="Genomic_DNA"/>
</dbReference>
<dbReference type="CDD" id="cd01092">
    <property type="entry name" value="APP-like"/>
    <property type="match status" value="1"/>
</dbReference>
<dbReference type="Gene3D" id="3.40.350.10">
    <property type="entry name" value="Creatinase/prolidase N-terminal domain"/>
    <property type="match status" value="1"/>
</dbReference>
<evidence type="ECO:0000256" key="1">
    <source>
        <dbReference type="ARBA" id="ARBA00022723"/>
    </source>
</evidence>
<dbReference type="AlphaFoldDB" id="A0A2M8P2S6"/>
<dbReference type="GO" id="GO:0004177">
    <property type="term" value="F:aminopeptidase activity"/>
    <property type="evidence" value="ECO:0007669"/>
    <property type="project" value="UniProtKB-KW"/>
</dbReference>
<dbReference type="PROSITE" id="PS00491">
    <property type="entry name" value="PROLINE_PEPTIDASE"/>
    <property type="match status" value="1"/>
</dbReference>
<feature type="domain" description="Peptidase M24" evidence="3">
    <location>
        <begin position="152"/>
        <end position="354"/>
    </location>
</feature>
<dbReference type="InterPro" id="IPR000587">
    <property type="entry name" value="Creatinase_N"/>
</dbReference>
<evidence type="ECO:0000313" key="6">
    <source>
        <dbReference type="Proteomes" id="UP000228921"/>
    </source>
</evidence>
<dbReference type="PANTHER" id="PTHR46112">
    <property type="entry name" value="AMINOPEPTIDASE"/>
    <property type="match status" value="1"/>
</dbReference>
<proteinExistence type="predicted"/>
<keyword evidence="5" id="KW-0031">Aminopeptidase</keyword>
<evidence type="ECO:0000259" key="3">
    <source>
        <dbReference type="Pfam" id="PF00557"/>
    </source>
</evidence>
<name>A0A2M8P2S6_9CHLR</name>
<evidence type="ECO:0000313" key="5">
    <source>
        <dbReference type="EMBL" id="PJF31850.1"/>
    </source>
</evidence>
<dbReference type="InterPro" id="IPR001131">
    <property type="entry name" value="Peptidase_M24B_aminopep-P_CS"/>
</dbReference>
<dbReference type="InterPro" id="IPR036005">
    <property type="entry name" value="Creatinase/aminopeptidase-like"/>
</dbReference>
<dbReference type="SUPFAM" id="SSF53092">
    <property type="entry name" value="Creatinase/prolidase N-terminal domain"/>
    <property type="match status" value="1"/>
</dbReference>
<dbReference type="Proteomes" id="UP000228921">
    <property type="component" value="Unassembled WGS sequence"/>
</dbReference>
<dbReference type="Pfam" id="PF00557">
    <property type="entry name" value="Peptidase_M24"/>
    <property type="match status" value="1"/>
</dbReference>
<dbReference type="SUPFAM" id="SSF55920">
    <property type="entry name" value="Creatinase/aminopeptidase"/>
    <property type="match status" value="1"/>
</dbReference>
<keyword evidence="2" id="KW-0378">Hydrolase</keyword>
<organism evidence="5 6">
    <name type="scientific">Candidatus Thermofonsia Clade 1 bacterium</name>
    <dbReference type="NCBI Taxonomy" id="2364210"/>
    <lineage>
        <taxon>Bacteria</taxon>
        <taxon>Bacillati</taxon>
        <taxon>Chloroflexota</taxon>
        <taxon>Candidatus Thermofontia</taxon>
        <taxon>Candidatus Thermofonsia Clade 1</taxon>
    </lineage>
</organism>
<dbReference type="GO" id="GO:0046872">
    <property type="term" value="F:metal ion binding"/>
    <property type="evidence" value="ECO:0007669"/>
    <property type="project" value="UniProtKB-KW"/>
</dbReference>
<comment type="caution">
    <text evidence="5">The sequence shown here is derived from an EMBL/GenBank/DDBJ whole genome shotgun (WGS) entry which is preliminary data.</text>
</comment>
<dbReference type="Pfam" id="PF01321">
    <property type="entry name" value="Creatinase_N"/>
    <property type="match status" value="1"/>
</dbReference>
<evidence type="ECO:0000256" key="2">
    <source>
        <dbReference type="ARBA" id="ARBA00022801"/>
    </source>
</evidence>
<dbReference type="InterPro" id="IPR001714">
    <property type="entry name" value="Pept_M24_MAP"/>
</dbReference>
<dbReference type="PRINTS" id="PR00599">
    <property type="entry name" value="MAPEPTIDASE"/>
</dbReference>
<accession>A0A2M8P2S6</accession>
<dbReference type="Gene3D" id="3.90.230.10">
    <property type="entry name" value="Creatinase/methionine aminopeptidase superfamily"/>
    <property type="match status" value="1"/>
</dbReference>
<dbReference type="PANTHER" id="PTHR46112:SF3">
    <property type="entry name" value="AMINOPEPTIDASE YPDF"/>
    <property type="match status" value="1"/>
</dbReference>
<dbReference type="InterPro" id="IPR000994">
    <property type="entry name" value="Pept_M24"/>
</dbReference>
<dbReference type="InterPro" id="IPR050659">
    <property type="entry name" value="Peptidase_M24B"/>
</dbReference>
<evidence type="ECO:0000259" key="4">
    <source>
        <dbReference type="Pfam" id="PF01321"/>
    </source>
</evidence>
<sequence>MTLPHAQARLDKLRGILRRAQYDCVALTPAANFFYLIGVPFEIGSRPIVLLITPDSTPALIIPTLELPRLEGREPFPLRYFCYSDAEGYESAFAAACEALALSGKRIGVEGMKLRFAEGEALARYAPNSRMQSAEDTLQWLRIHKTAEEIAHMRRAISISEAALAEIVPQVRIGMSERHIARLLSDALYAHGAESLSFEPLVLSGANTAQPHGTVTDRTIREGDLLLFDFGAKVNGYAADITRTFVIGAPSPEIERIYETVLAANQAGIAAAKAGAPCQAVDAAARQTIAQAGYGEYFIHRTGHGLGLDIHEPPYLREGNGQLLETGMTFTVEPGIYITGLGGVRIEDDVLITDDGAEVLTRFPKALQSIGG</sequence>
<feature type="domain" description="Creatinase N-terminal" evidence="4">
    <location>
        <begin position="9"/>
        <end position="143"/>
    </location>
</feature>
<keyword evidence="1" id="KW-0479">Metal-binding</keyword>
<dbReference type="InterPro" id="IPR029149">
    <property type="entry name" value="Creatin/AminoP/Spt16_N"/>
</dbReference>
<dbReference type="GO" id="GO:0008235">
    <property type="term" value="F:metalloexopeptidase activity"/>
    <property type="evidence" value="ECO:0007669"/>
    <property type="project" value="UniProtKB-ARBA"/>
</dbReference>
<protein>
    <submittedName>
        <fullName evidence="5">Aminopeptidase P family protein</fullName>
    </submittedName>
</protein>
<keyword evidence="5" id="KW-0645">Protease</keyword>